<proteinExistence type="predicted"/>
<keyword evidence="2" id="KW-1185">Reference proteome</keyword>
<accession>A0A0A0RPB2</accession>
<name>A0A0A0RPB2_9CAUD</name>
<dbReference type="OrthoDB" id="10951at10239"/>
<sequence length="141" mass="16040">MSVNFVKQPTLNTCVSACLAMILNKPVEDVIEEFHNRYYNNWEITISEYLTKNGVKHHCCEGGGRETLHMGGLFLCTVPSLNIPGALHQIVIDMTDHKFIVHDPIKGWEGKKFYVGPDQDPEELGAFIIHTWVKDVEILPY</sequence>
<dbReference type="EMBL" id="KM236243">
    <property type="protein sequence ID" value="AIW03945.1"/>
    <property type="molecule type" value="Genomic_DNA"/>
</dbReference>
<evidence type="ECO:0000313" key="1">
    <source>
        <dbReference type="EMBL" id="AIW03945.1"/>
    </source>
</evidence>
<reference evidence="1 2" key="1">
    <citation type="submission" date="2014-07" db="EMBL/GenBank/DDBJ databases">
        <title>The Complete Genome of Enterotoxigenic Escherichia coli Siphophage Seurat.</title>
        <authorList>
            <person name="Doan D.P."/>
            <person name="Lessor L.E."/>
            <person name="Hernandez A.C."/>
            <person name="Everett G.F.K."/>
        </authorList>
    </citation>
    <scope>NUCLEOTIDE SEQUENCE [LARGE SCALE GENOMIC DNA]</scope>
</reference>
<protein>
    <recommendedName>
        <fullName evidence="3">Peptidase C39 domain-containing protein</fullName>
    </recommendedName>
</protein>
<dbReference type="RefSeq" id="YP_009152026.1">
    <property type="nucleotide sequence ID" value="NC_027378.1"/>
</dbReference>
<organism evidence="1 2">
    <name type="scientific">Escherichia phage Seurat</name>
    <dbReference type="NCBI Taxonomy" id="1540098"/>
    <lineage>
        <taxon>Viruses</taxon>
        <taxon>Duplodnaviria</taxon>
        <taxon>Heunggongvirae</taxon>
        <taxon>Uroviricota</taxon>
        <taxon>Caudoviricetes</taxon>
        <taxon>Queuovirinae</taxon>
        <taxon>Seuratvirus</taxon>
        <taxon>Seuratvirus seurat</taxon>
    </lineage>
</organism>
<evidence type="ECO:0000313" key="2">
    <source>
        <dbReference type="Proteomes" id="UP000030205"/>
    </source>
</evidence>
<dbReference type="GeneID" id="24608693"/>
<evidence type="ECO:0008006" key="3">
    <source>
        <dbReference type="Google" id="ProtNLM"/>
    </source>
</evidence>
<gene>
    <name evidence="1" type="ORF">CPT_Seurat82</name>
</gene>
<dbReference type="KEGG" id="vg:24608693"/>
<dbReference type="Proteomes" id="UP000030205">
    <property type="component" value="Segment"/>
</dbReference>